<evidence type="ECO:0000256" key="10">
    <source>
        <dbReference type="ARBA" id="ARBA00022989"/>
    </source>
</evidence>
<evidence type="ECO:0000256" key="2">
    <source>
        <dbReference type="ARBA" id="ARBA00004229"/>
    </source>
</evidence>
<protein>
    <submittedName>
        <fullName evidence="16">Uncharacterized protein</fullName>
    </submittedName>
</protein>
<feature type="signal peptide" evidence="15">
    <location>
        <begin position="1"/>
        <end position="19"/>
    </location>
</feature>
<evidence type="ECO:0000256" key="3">
    <source>
        <dbReference type="ARBA" id="ARBA00007931"/>
    </source>
</evidence>
<keyword evidence="10 14" id="KW-1133">Transmembrane helix</keyword>
<evidence type="ECO:0000256" key="6">
    <source>
        <dbReference type="ARBA" id="ARBA00022670"/>
    </source>
</evidence>
<keyword evidence="8" id="KW-0378">Hydrolase</keyword>
<evidence type="ECO:0000256" key="7">
    <source>
        <dbReference type="ARBA" id="ARBA00022692"/>
    </source>
</evidence>
<name>A0A8J4GFS3_9CHLO</name>
<sequence length="282" mass="30589">QRSVHLVTIILIEVQFISAHSTSIQSCISRRRHSEKVDRSSKGGMFHKLRASCNQCRQISKCQAGVISPLLACATRSCPGQSSTMVRMQQQQQQQWMQLAATPPGRGRRLVAAATEEPSQGASSTPSTQTPPPQVPDVAPPPGPVGSGVSGGPPPSPTPPEELQFKVDNEGNVQLPKEVIDKLKSSVFGFDTFWVTSVDNYGHDGVVFKGNVRGRDPAVSYQKMRDRLQVQIPLVSGCVNPKPQNPKTLCADMHVCICICPVYVCCVCVFSIVISFPLPFNP</sequence>
<keyword evidence="4" id="KW-0150">Chloroplast</keyword>
<reference evidence="16" key="1">
    <citation type="journal article" date="2021" name="Proc. Natl. Acad. Sci. U.S.A.">
        <title>Three genomes in the algal genus Volvox reveal the fate of a haploid sex-determining region after a transition to homothallism.</title>
        <authorList>
            <person name="Yamamoto K."/>
            <person name="Hamaji T."/>
            <person name="Kawai-Toyooka H."/>
            <person name="Matsuzaki R."/>
            <person name="Takahashi F."/>
            <person name="Nishimura Y."/>
            <person name="Kawachi M."/>
            <person name="Noguchi H."/>
            <person name="Minakuchi Y."/>
            <person name="Umen J.G."/>
            <person name="Toyoda A."/>
            <person name="Nozaki H."/>
        </authorList>
    </citation>
    <scope>NUCLEOTIDE SEQUENCE</scope>
    <source>
        <strain evidence="16">NIES-3785</strain>
    </source>
</reference>
<dbReference type="GO" id="GO:0006508">
    <property type="term" value="P:proteolysis"/>
    <property type="evidence" value="ECO:0007669"/>
    <property type="project" value="UniProtKB-KW"/>
</dbReference>
<dbReference type="InterPro" id="IPR044838">
    <property type="entry name" value="EGY1-like"/>
</dbReference>
<keyword evidence="12 14" id="KW-0472">Membrane</keyword>
<evidence type="ECO:0000256" key="1">
    <source>
        <dbReference type="ARBA" id="ARBA00004141"/>
    </source>
</evidence>
<dbReference type="PANTHER" id="PTHR31412:SF5">
    <property type="entry name" value="ZINC METALLOPROTEASE EGY2, CHLOROPLASTIC-RELATED"/>
    <property type="match status" value="1"/>
</dbReference>
<keyword evidence="7 14" id="KW-0812">Transmembrane</keyword>
<keyword evidence="15" id="KW-0732">Signal</keyword>
<comment type="caution">
    <text evidence="16">The sequence shown here is derived from an EMBL/GenBank/DDBJ whole genome shotgun (WGS) entry which is preliminary data.</text>
</comment>
<feature type="non-terminal residue" evidence="16">
    <location>
        <position position="1"/>
    </location>
</feature>
<dbReference type="PANTHER" id="PTHR31412">
    <property type="entry name" value="ZINC METALLOPROTEASE EGY1"/>
    <property type="match status" value="1"/>
</dbReference>
<accession>A0A8J4GFS3</accession>
<dbReference type="GO" id="GO:0016020">
    <property type="term" value="C:membrane"/>
    <property type="evidence" value="ECO:0007669"/>
    <property type="project" value="UniProtKB-SubCell"/>
</dbReference>
<proteinExistence type="inferred from homology"/>
<dbReference type="AlphaFoldDB" id="A0A8J4GFS3"/>
<comment type="subcellular location">
    <subcellularLocation>
        <location evidence="1">Membrane</location>
        <topology evidence="1">Multi-pass membrane protein</topology>
    </subcellularLocation>
    <subcellularLocation>
        <location evidence="2">Plastid</location>
        <location evidence="2">Chloroplast</location>
    </subcellularLocation>
</comment>
<evidence type="ECO:0000313" key="16">
    <source>
        <dbReference type="EMBL" id="GIM06333.1"/>
    </source>
</evidence>
<feature type="compositionally biased region" description="Low complexity" evidence="13">
    <location>
        <begin position="118"/>
        <end position="128"/>
    </location>
</feature>
<keyword evidence="6" id="KW-0645">Protease</keyword>
<evidence type="ECO:0000256" key="4">
    <source>
        <dbReference type="ARBA" id="ARBA00022528"/>
    </source>
</evidence>
<evidence type="ECO:0000256" key="14">
    <source>
        <dbReference type="SAM" id="Phobius"/>
    </source>
</evidence>
<feature type="transmembrane region" description="Helical" evidence="14">
    <location>
        <begin position="261"/>
        <end position="280"/>
    </location>
</feature>
<evidence type="ECO:0000256" key="9">
    <source>
        <dbReference type="ARBA" id="ARBA00022946"/>
    </source>
</evidence>
<evidence type="ECO:0000256" key="11">
    <source>
        <dbReference type="ARBA" id="ARBA00023049"/>
    </source>
</evidence>
<evidence type="ECO:0000256" key="13">
    <source>
        <dbReference type="SAM" id="MobiDB-lite"/>
    </source>
</evidence>
<dbReference type="Proteomes" id="UP000722791">
    <property type="component" value="Unassembled WGS sequence"/>
</dbReference>
<evidence type="ECO:0000256" key="15">
    <source>
        <dbReference type="SAM" id="SignalP"/>
    </source>
</evidence>
<evidence type="ECO:0000313" key="17">
    <source>
        <dbReference type="Proteomes" id="UP000722791"/>
    </source>
</evidence>
<comment type="similarity">
    <text evidence="3">Belongs to the peptidase M50B family.</text>
</comment>
<dbReference type="GO" id="GO:0009507">
    <property type="term" value="C:chloroplast"/>
    <property type="evidence" value="ECO:0007669"/>
    <property type="project" value="UniProtKB-SubCell"/>
</dbReference>
<evidence type="ECO:0000256" key="8">
    <source>
        <dbReference type="ARBA" id="ARBA00022801"/>
    </source>
</evidence>
<feature type="chain" id="PRO_5035171233" evidence="15">
    <location>
        <begin position="20"/>
        <end position="282"/>
    </location>
</feature>
<evidence type="ECO:0000256" key="5">
    <source>
        <dbReference type="ARBA" id="ARBA00022640"/>
    </source>
</evidence>
<evidence type="ECO:0000256" key="12">
    <source>
        <dbReference type="ARBA" id="ARBA00023136"/>
    </source>
</evidence>
<gene>
    <name evidence="16" type="ORF">Vretimale_10663</name>
</gene>
<keyword evidence="5" id="KW-0934">Plastid</keyword>
<feature type="compositionally biased region" description="Pro residues" evidence="13">
    <location>
        <begin position="129"/>
        <end position="144"/>
    </location>
</feature>
<feature type="region of interest" description="Disordered" evidence="13">
    <location>
        <begin position="89"/>
        <end position="164"/>
    </location>
</feature>
<keyword evidence="11" id="KW-0482">Metalloprotease</keyword>
<keyword evidence="9" id="KW-0809">Transit peptide</keyword>
<organism evidence="16 17">
    <name type="scientific">Volvox reticuliferus</name>
    <dbReference type="NCBI Taxonomy" id="1737510"/>
    <lineage>
        <taxon>Eukaryota</taxon>
        <taxon>Viridiplantae</taxon>
        <taxon>Chlorophyta</taxon>
        <taxon>core chlorophytes</taxon>
        <taxon>Chlorophyceae</taxon>
        <taxon>CS clade</taxon>
        <taxon>Chlamydomonadales</taxon>
        <taxon>Volvocaceae</taxon>
        <taxon>Volvox</taxon>
    </lineage>
</organism>
<dbReference type="GO" id="GO:0008237">
    <property type="term" value="F:metallopeptidase activity"/>
    <property type="evidence" value="ECO:0007669"/>
    <property type="project" value="UniProtKB-KW"/>
</dbReference>
<dbReference type="EMBL" id="BNCQ01000021">
    <property type="protein sequence ID" value="GIM06333.1"/>
    <property type="molecule type" value="Genomic_DNA"/>
</dbReference>